<dbReference type="CDD" id="cd08646">
    <property type="entry name" value="FMT_core_Met-tRNA-FMT_N"/>
    <property type="match status" value="1"/>
</dbReference>
<name>A0A831EH29_9FIRM</name>
<comment type="catalytic activity">
    <reaction evidence="7 8">
        <text>L-methionyl-tRNA(fMet) + (6R)-10-formyltetrahydrofolate = N-formyl-L-methionyl-tRNA(fMet) + (6S)-5,6,7,8-tetrahydrofolate + H(+)</text>
        <dbReference type="Rhea" id="RHEA:24380"/>
        <dbReference type="Rhea" id="RHEA-COMP:9952"/>
        <dbReference type="Rhea" id="RHEA-COMP:9953"/>
        <dbReference type="ChEBI" id="CHEBI:15378"/>
        <dbReference type="ChEBI" id="CHEBI:57453"/>
        <dbReference type="ChEBI" id="CHEBI:78530"/>
        <dbReference type="ChEBI" id="CHEBI:78844"/>
        <dbReference type="ChEBI" id="CHEBI:195366"/>
        <dbReference type="EC" id="2.1.2.9"/>
    </reaction>
</comment>
<keyword evidence="6 8" id="KW-0648">Protein biosynthesis</keyword>
<dbReference type="AlphaFoldDB" id="A0A831EH29"/>
<evidence type="ECO:0000256" key="3">
    <source>
        <dbReference type="ARBA" id="ARBA00012261"/>
    </source>
</evidence>
<dbReference type="GO" id="GO:0005829">
    <property type="term" value="C:cytosol"/>
    <property type="evidence" value="ECO:0007669"/>
    <property type="project" value="TreeGrafter"/>
</dbReference>
<dbReference type="HAMAP" id="MF_00182">
    <property type="entry name" value="Formyl_trans"/>
    <property type="match status" value="1"/>
</dbReference>
<evidence type="ECO:0000259" key="9">
    <source>
        <dbReference type="Pfam" id="PF00551"/>
    </source>
</evidence>
<dbReference type="InterPro" id="IPR005794">
    <property type="entry name" value="Fmt"/>
</dbReference>
<evidence type="ECO:0000313" key="12">
    <source>
        <dbReference type="Proteomes" id="UP000679848"/>
    </source>
</evidence>
<reference evidence="11" key="1">
    <citation type="submission" date="2020-09" db="EMBL/GenBank/DDBJ databases">
        <title>New species isolated from human feces.</title>
        <authorList>
            <person name="Kitahara M."/>
            <person name="Shigeno Y."/>
            <person name="Shime M."/>
            <person name="Matsumoto Y."/>
            <person name="Nakamura S."/>
            <person name="Motooka D."/>
            <person name="Fukuoka S."/>
            <person name="Nishikawa H."/>
            <person name="Benno Y."/>
        </authorList>
    </citation>
    <scope>NUCLEOTIDE SEQUENCE</scope>
    <source>
        <strain evidence="11">MM59</strain>
        <plasmid evidence="11">pMM59_01</plasmid>
    </source>
</reference>
<dbReference type="KEGG" id="pfaa:MM59RIKEN_31170"/>
<evidence type="ECO:0000256" key="1">
    <source>
        <dbReference type="ARBA" id="ARBA00002606"/>
    </source>
</evidence>
<comment type="similarity">
    <text evidence="2 8">Belongs to the Fmt family.</text>
</comment>
<proteinExistence type="inferred from homology"/>
<evidence type="ECO:0000256" key="7">
    <source>
        <dbReference type="ARBA" id="ARBA00048558"/>
    </source>
</evidence>
<dbReference type="EMBL" id="AP023421">
    <property type="protein sequence ID" value="BCK85798.1"/>
    <property type="molecule type" value="Genomic_DNA"/>
</dbReference>
<dbReference type="CDD" id="cd08704">
    <property type="entry name" value="Met_tRNA_FMT_C"/>
    <property type="match status" value="1"/>
</dbReference>
<evidence type="ECO:0000256" key="4">
    <source>
        <dbReference type="ARBA" id="ARBA00016014"/>
    </source>
</evidence>
<dbReference type="InterPro" id="IPR011034">
    <property type="entry name" value="Formyl_transferase-like_C_sf"/>
</dbReference>
<dbReference type="InterPro" id="IPR005793">
    <property type="entry name" value="Formyl_trans_C"/>
</dbReference>
<accession>A0A831EH29</accession>
<evidence type="ECO:0000256" key="5">
    <source>
        <dbReference type="ARBA" id="ARBA00022679"/>
    </source>
</evidence>
<geneLocation type="plasmid" evidence="11 12">
    <name>pMM59_01</name>
</geneLocation>
<evidence type="ECO:0000256" key="8">
    <source>
        <dbReference type="HAMAP-Rule" id="MF_00182"/>
    </source>
</evidence>
<dbReference type="RefSeq" id="WP_187028530.1">
    <property type="nucleotide sequence ID" value="NZ_AP023421.1"/>
</dbReference>
<dbReference type="PANTHER" id="PTHR11138:SF5">
    <property type="entry name" value="METHIONYL-TRNA FORMYLTRANSFERASE, MITOCHONDRIAL"/>
    <property type="match status" value="1"/>
</dbReference>
<dbReference type="Pfam" id="PF02911">
    <property type="entry name" value="Formyl_trans_C"/>
    <property type="match status" value="1"/>
</dbReference>
<dbReference type="PROSITE" id="PS00373">
    <property type="entry name" value="GART"/>
    <property type="match status" value="1"/>
</dbReference>
<dbReference type="InterPro" id="IPR044135">
    <property type="entry name" value="Met-tRNA-FMT_C"/>
</dbReference>
<dbReference type="InterPro" id="IPR037022">
    <property type="entry name" value="Formyl_trans_C_sf"/>
</dbReference>
<keyword evidence="5 8" id="KW-0808">Transferase</keyword>
<dbReference type="SUPFAM" id="SSF50486">
    <property type="entry name" value="FMT C-terminal domain-like"/>
    <property type="match status" value="1"/>
</dbReference>
<dbReference type="FunFam" id="3.40.50.12230:FF:000001">
    <property type="entry name" value="Methionyl-tRNA formyltransferase"/>
    <property type="match status" value="1"/>
</dbReference>
<keyword evidence="12" id="KW-1185">Reference proteome</keyword>
<dbReference type="Gene3D" id="3.10.25.10">
    <property type="entry name" value="Formyl transferase, C-terminal domain"/>
    <property type="match status" value="1"/>
</dbReference>
<evidence type="ECO:0000259" key="10">
    <source>
        <dbReference type="Pfam" id="PF02911"/>
    </source>
</evidence>
<dbReference type="PANTHER" id="PTHR11138">
    <property type="entry name" value="METHIONYL-TRNA FORMYLTRANSFERASE"/>
    <property type="match status" value="1"/>
</dbReference>
<dbReference type="InterPro" id="IPR002376">
    <property type="entry name" value="Formyl_transf_N"/>
</dbReference>
<organism evidence="11 12">
    <name type="scientific">Pusillibacter faecalis</name>
    <dbReference type="NCBI Taxonomy" id="2714358"/>
    <lineage>
        <taxon>Bacteria</taxon>
        <taxon>Bacillati</taxon>
        <taxon>Bacillota</taxon>
        <taxon>Clostridia</taxon>
        <taxon>Eubacteriales</taxon>
        <taxon>Oscillospiraceae</taxon>
        <taxon>Pusillibacter</taxon>
    </lineage>
</organism>
<evidence type="ECO:0000256" key="2">
    <source>
        <dbReference type="ARBA" id="ARBA00010699"/>
    </source>
</evidence>
<protein>
    <recommendedName>
        <fullName evidence="4 8">Methionyl-tRNA formyltransferase</fullName>
        <ecNumber evidence="3 8">2.1.2.9</ecNumber>
    </recommendedName>
</protein>
<feature type="domain" description="Formyl transferase N-terminal" evidence="9">
    <location>
        <begin position="1"/>
        <end position="180"/>
    </location>
</feature>
<comment type="function">
    <text evidence="1 8">Attaches a formyl group to the free amino group of methionyl-tRNA(fMet). The formyl group appears to play a dual role in the initiator identity of N-formylmethionyl-tRNA by promoting its recognition by IF2 and preventing the misappropriation of this tRNA by the elongation apparatus.</text>
</comment>
<sequence>MRILFMGTPEFAVASLRRLVEDGHEICGVFTQPDKPKNRGHKLMQPPVKEYALTKGLAVYQPLQVRDADTLELVQSLSPDLIVVAAYGKVLPEEILDTPQYGSINVHSSLLPKYRGAAPINWAILNGETETGVSIMYMAKELDAGDIILQKTTAIRETENAQELTERLAELGAQALSQAVTELTEGKAVRTPQAAEKATYAAMLSREMSTIDWNRSAHEISCQVRGLIPWPCASTDVIHGEMMKLYAVLEAGEATDAAPGEIVAAGKQGIEIACGDGKRLRILELQAQGGKRMSAAAYLLGHPIQC</sequence>
<keyword evidence="11" id="KW-0614">Plasmid</keyword>
<evidence type="ECO:0000313" key="11">
    <source>
        <dbReference type="EMBL" id="BCK85798.1"/>
    </source>
</evidence>
<dbReference type="GO" id="GO:0004479">
    <property type="term" value="F:methionyl-tRNA formyltransferase activity"/>
    <property type="evidence" value="ECO:0007669"/>
    <property type="project" value="UniProtKB-UniRule"/>
</dbReference>
<dbReference type="NCBIfam" id="TIGR00460">
    <property type="entry name" value="fmt"/>
    <property type="match status" value="1"/>
</dbReference>
<feature type="domain" description="Formyl transferase C-terminal" evidence="10">
    <location>
        <begin position="204"/>
        <end position="302"/>
    </location>
</feature>
<dbReference type="SUPFAM" id="SSF53328">
    <property type="entry name" value="Formyltransferase"/>
    <property type="match status" value="1"/>
</dbReference>
<dbReference type="Proteomes" id="UP000679848">
    <property type="component" value="Plasmid pMM59_01"/>
</dbReference>
<dbReference type="EC" id="2.1.2.9" evidence="3 8"/>
<dbReference type="InterPro" id="IPR041711">
    <property type="entry name" value="Met-tRNA-FMT_N"/>
</dbReference>
<evidence type="ECO:0000256" key="6">
    <source>
        <dbReference type="ARBA" id="ARBA00022917"/>
    </source>
</evidence>
<feature type="binding site" evidence="8">
    <location>
        <begin position="109"/>
        <end position="112"/>
    </location>
    <ligand>
        <name>(6S)-5,6,7,8-tetrahydrofolate</name>
        <dbReference type="ChEBI" id="CHEBI:57453"/>
    </ligand>
</feature>
<dbReference type="Pfam" id="PF00551">
    <property type="entry name" value="Formyl_trans_N"/>
    <property type="match status" value="1"/>
</dbReference>
<gene>
    <name evidence="8 11" type="primary">fmt</name>
    <name evidence="11" type="ORF">MM59RIKEN_31170</name>
</gene>
<dbReference type="Gene3D" id="3.40.50.170">
    <property type="entry name" value="Formyl transferase, N-terminal domain"/>
    <property type="match status" value="1"/>
</dbReference>
<dbReference type="InterPro" id="IPR001555">
    <property type="entry name" value="GART_AS"/>
</dbReference>
<dbReference type="InterPro" id="IPR036477">
    <property type="entry name" value="Formyl_transf_N_sf"/>
</dbReference>